<organism evidence="2 3">
    <name type="scientific">Turicimonas muris</name>
    <dbReference type="NCBI Taxonomy" id="1796652"/>
    <lineage>
        <taxon>Bacteria</taxon>
        <taxon>Pseudomonadati</taxon>
        <taxon>Pseudomonadota</taxon>
        <taxon>Betaproteobacteria</taxon>
        <taxon>Burkholderiales</taxon>
        <taxon>Sutterellaceae</taxon>
        <taxon>Turicimonas</taxon>
    </lineage>
</organism>
<dbReference type="AlphaFoldDB" id="A0A227KPC0"/>
<dbReference type="GeneID" id="78362494"/>
<reference evidence="3" key="1">
    <citation type="submission" date="2017-05" db="EMBL/GenBank/DDBJ databases">
        <title>Improved OligoMM genomes.</title>
        <authorList>
            <person name="Garzetti D."/>
        </authorList>
    </citation>
    <scope>NUCLEOTIDE SEQUENCE [LARGE SCALE GENOMIC DNA]</scope>
    <source>
        <strain evidence="3">YL45</strain>
    </source>
</reference>
<accession>A0A227KPC0</accession>
<protein>
    <submittedName>
        <fullName evidence="2">Cytochrome bd biosynthesis protein</fullName>
    </submittedName>
</protein>
<proteinExistence type="predicted"/>
<keyword evidence="1" id="KW-0812">Transmembrane</keyword>
<evidence type="ECO:0000313" key="2">
    <source>
        <dbReference type="EMBL" id="OXE50107.1"/>
    </source>
</evidence>
<name>A0A227KPC0_9BURK</name>
<keyword evidence="1" id="KW-0472">Membrane</keyword>
<dbReference type="RefSeq" id="WP_066595991.1">
    <property type="nucleotide sequence ID" value="NZ_CAJTBZ010000014.1"/>
</dbReference>
<dbReference type="Pfam" id="PF09600">
    <property type="entry name" value="Cyd_oper_YbgE"/>
    <property type="match status" value="1"/>
</dbReference>
<keyword evidence="1" id="KW-1133">Transmembrane helix</keyword>
<evidence type="ECO:0000313" key="3">
    <source>
        <dbReference type="Proteomes" id="UP000214610"/>
    </source>
</evidence>
<sequence length="88" mass="9692">MRILSFLLALAIAGTIIVFPRIISTDMHSVPHGWLVGLMLGMSFCFVYGVGFVPNNRILRVIFSPLVAWPLVIICGGVILAQSPMKFF</sequence>
<feature type="transmembrane region" description="Helical" evidence="1">
    <location>
        <begin position="34"/>
        <end position="54"/>
    </location>
</feature>
<comment type="caution">
    <text evidence="2">The sequence shown here is derived from an EMBL/GenBank/DDBJ whole genome shotgun (WGS) entry which is preliminary data.</text>
</comment>
<feature type="transmembrane region" description="Helical" evidence="1">
    <location>
        <begin position="61"/>
        <end position="81"/>
    </location>
</feature>
<dbReference type="InterPro" id="IPR011846">
    <property type="entry name" value="Cyd_oper_YbgE"/>
</dbReference>
<dbReference type="Proteomes" id="UP000214610">
    <property type="component" value="Unassembled WGS sequence"/>
</dbReference>
<keyword evidence="3" id="KW-1185">Reference proteome</keyword>
<dbReference type="EMBL" id="NHMP01000002">
    <property type="protein sequence ID" value="OXE50107.1"/>
    <property type="molecule type" value="Genomic_DNA"/>
</dbReference>
<evidence type="ECO:0000256" key="1">
    <source>
        <dbReference type="SAM" id="Phobius"/>
    </source>
</evidence>
<gene>
    <name evidence="2" type="ORF">ADH67_03615</name>
</gene>